<evidence type="ECO:0000313" key="3">
    <source>
        <dbReference type="EMBL" id="OJJ27368.1"/>
    </source>
</evidence>
<dbReference type="EMBL" id="MLAW01000002">
    <property type="protein sequence ID" value="OJJ27368.1"/>
    <property type="molecule type" value="Genomic_DNA"/>
</dbReference>
<keyword evidence="2" id="KW-0812">Transmembrane</keyword>
<accession>A0A1L9QXF8</accession>
<feature type="compositionally biased region" description="Polar residues" evidence="1">
    <location>
        <begin position="116"/>
        <end position="138"/>
    </location>
</feature>
<comment type="caution">
    <text evidence="3">The sequence shown here is derived from an EMBL/GenBank/DDBJ whole genome shotgun (WGS) entry which is preliminary data.</text>
</comment>
<keyword evidence="2" id="KW-0472">Membrane</keyword>
<keyword evidence="2" id="KW-1133">Transmembrane helix</keyword>
<dbReference type="PANTHER" id="PTHR35792">
    <property type="entry name" value="GENERAL STRESS PROTEIN"/>
    <property type="match status" value="1"/>
</dbReference>
<evidence type="ECO:0000256" key="2">
    <source>
        <dbReference type="SAM" id="Phobius"/>
    </source>
</evidence>
<evidence type="ECO:0008006" key="5">
    <source>
        <dbReference type="Google" id="ProtNLM"/>
    </source>
</evidence>
<sequence length="138" mass="14796">MSKNQSGQFIGGLLLGTAVGVVTGILMAPRSGQQTRKILKKSVAALPDLAEDISTSVQFQADRLGASTKDTWEDTLTRVREAIAAGVEAGLREQENPSMASRPLHSEEQSVDPDTDQSLTEEFNSSEGSTYNNSLDLQ</sequence>
<dbReference type="PANTHER" id="PTHR35792:SF1">
    <property type="entry name" value="SLL0268 PROTEIN"/>
    <property type="match status" value="1"/>
</dbReference>
<dbReference type="STRING" id="1925591.BI308_02495"/>
<keyword evidence="4" id="KW-1185">Reference proteome</keyword>
<proteinExistence type="predicted"/>
<evidence type="ECO:0000256" key="1">
    <source>
        <dbReference type="SAM" id="MobiDB-lite"/>
    </source>
</evidence>
<gene>
    <name evidence="3" type="ORF">BI308_02495</name>
</gene>
<organism evidence="3 4">
    <name type="scientific">Roseofilum reptotaenium AO1-A</name>
    <dbReference type="NCBI Taxonomy" id="1925591"/>
    <lineage>
        <taxon>Bacteria</taxon>
        <taxon>Bacillati</taxon>
        <taxon>Cyanobacteriota</taxon>
        <taxon>Cyanophyceae</taxon>
        <taxon>Desertifilales</taxon>
        <taxon>Desertifilaceae</taxon>
        <taxon>Roseofilum</taxon>
    </lineage>
</organism>
<dbReference type="Pfam" id="PF12732">
    <property type="entry name" value="YtxH"/>
    <property type="match status" value="1"/>
</dbReference>
<feature type="region of interest" description="Disordered" evidence="1">
    <location>
        <begin position="87"/>
        <end position="138"/>
    </location>
</feature>
<feature type="transmembrane region" description="Helical" evidence="2">
    <location>
        <begin position="6"/>
        <end position="28"/>
    </location>
</feature>
<dbReference type="InterPro" id="IPR024623">
    <property type="entry name" value="YtxH"/>
</dbReference>
<name>A0A1L9QXF8_9CYAN</name>
<reference evidence="3" key="1">
    <citation type="submission" date="2016-10" db="EMBL/GenBank/DDBJ databases">
        <title>CRISPR-Cas defence system in Roseofilum reptotaenium: evidence of a bacteriophage-cyanobacterium arms race in the coral black band disease.</title>
        <authorList>
            <person name="Buerger P."/>
            <person name="Wood-Charlson E.M."/>
            <person name="Weynberg K.D."/>
            <person name="Willis B."/>
            <person name="Van Oppen M.J."/>
        </authorList>
    </citation>
    <scope>NUCLEOTIDE SEQUENCE [LARGE SCALE GENOMIC DNA]</scope>
    <source>
        <strain evidence="3">AO1-A</strain>
    </source>
</reference>
<dbReference type="InterPro" id="IPR052928">
    <property type="entry name" value="Desiccation-related_membrane"/>
</dbReference>
<dbReference type="AlphaFoldDB" id="A0A1L9QXF8"/>
<protein>
    <recommendedName>
        <fullName evidence="5">Gas vesicle protein</fullName>
    </recommendedName>
</protein>
<evidence type="ECO:0000313" key="4">
    <source>
        <dbReference type="Proteomes" id="UP000183940"/>
    </source>
</evidence>
<dbReference type="Proteomes" id="UP000183940">
    <property type="component" value="Unassembled WGS sequence"/>
</dbReference>